<accession>E6QM11</accession>
<evidence type="ECO:0000313" key="2">
    <source>
        <dbReference type="EMBL" id="CBI08282.1"/>
    </source>
</evidence>
<organism evidence="2">
    <name type="scientific">mine drainage metagenome</name>
    <dbReference type="NCBI Taxonomy" id="410659"/>
    <lineage>
        <taxon>unclassified sequences</taxon>
        <taxon>metagenomes</taxon>
        <taxon>ecological metagenomes</taxon>
    </lineage>
</organism>
<gene>
    <name evidence="2" type="ORF">CARN6_1734</name>
</gene>
<sequence length="114" mass="12259">MTRKASSDLTQPAGHPQNNANRALRDACVRFDEQLKAFIKNAHNDQDAAHVAAQVLFEVRRLENALSSPLQALPIRLSADAGFSDIQAPFSASALAATEPAKVTVIPPVDKEDV</sequence>
<feature type="region of interest" description="Disordered" evidence="1">
    <location>
        <begin position="1"/>
        <end position="22"/>
    </location>
</feature>
<proteinExistence type="predicted"/>
<dbReference type="AlphaFoldDB" id="E6QM11"/>
<dbReference type="EMBL" id="CABQ01000201">
    <property type="protein sequence ID" value="CBI08282.1"/>
    <property type="molecule type" value="Genomic_DNA"/>
</dbReference>
<evidence type="ECO:0000256" key="1">
    <source>
        <dbReference type="SAM" id="MobiDB-lite"/>
    </source>
</evidence>
<protein>
    <submittedName>
        <fullName evidence="2">Uncharacterized protein</fullName>
    </submittedName>
</protein>
<name>E6QM11_9ZZZZ</name>
<reference evidence="2" key="1">
    <citation type="submission" date="2009-10" db="EMBL/GenBank/DDBJ databases">
        <title>Diversity of trophic interactions inside an arsenic-rich microbial ecosystem.</title>
        <authorList>
            <person name="Bertin P.N."/>
            <person name="Heinrich-Salmeron A."/>
            <person name="Pelletier E."/>
            <person name="Goulhen-Chollet F."/>
            <person name="Arsene-Ploetze F."/>
            <person name="Gallien S."/>
            <person name="Calteau A."/>
            <person name="Vallenet D."/>
            <person name="Casiot C."/>
            <person name="Chane-Woon-Ming B."/>
            <person name="Giloteaux L."/>
            <person name="Barakat M."/>
            <person name="Bonnefoy V."/>
            <person name="Bruneel O."/>
            <person name="Chandler M."/>
            <person name="Cleiss J."/>
            <person name="Duran R."/>
            <person name="Elbaz-Poulichet F."/>
            <person name="Fonknechten N."/>
            <person name="Lauga B."/>
            <person name="Mornico D."/>
            <person name="Ortet P."/>
            <person name="Schaeffer C."/>
            <person name="Siguier P."/>
            <person name="Alexander Thil Smith A."/>
            <person name="Van Dorsselaer A."/>
            <person name="Weissenbach J."/>
            <person name="Medigue C."/>
            <person name="Le Paslier D."/>
        </authorList>
    </citation>
    <scope>NUCLEOTIDE SEQUENCE</scope>
</reference>
<comment type="caution">
    <text evidence="2">The sequence shown here is derived from an EMBL/GenBank/DDBJ whole genome shotgun (WGS) entry which is preliminary data.</text>
</comment>